<dbReference type="InterPro" id="IPR000490">
    <property type="entry name" value="Glyco_hydro_17"/>
</dbReference>
<dbReference type="Pfam" id="PF00332">
    <property type="entry name" value="Glyco_hydro_17"/>
    <property type="match status" value="1"/>
</dbReference>
<dbReference type="Proteomes" id="UP000799302">
    <property type="component" value="Unassembled WGS sequence"/>
</dbReference>
<dbReference type="EMBL" id="MU004246">
    <property type="protein sequence ID" value="KAF2663366.1"/>
    <property type="molecule type" value="Genomic_DNA"/>
</dbReference>
<dbReference type="GO" id="GO:0098552">
    <property type="term" value="C:side of membrane"/>
    <property type="evidence" value="ECO:0007669"/>
    <property type="project" value="UniProtKB-KW"/>
</dbReference>
<name>A0A6A6TV87_9PEZI</name>
<evidence type="ECO:0000256" key="12">
    <source>
        <dbReference type="ARBA" id="ARBA00022801"/>
    </source>
</evidence>
<accession>A0A6A6TV87</accession>
<comment type="function">
    <text evidence="19">Glucanases play a role in cell expansion during growth, in cell-cell fusion during mating, and in spore release during sporulation. This enzyme may be involved in beta-glucan degradation and also function biosynthetically as a transglycosylase.</text>
</comment>
<dbReference type="Gene3D" id="3.20.20.80">
    <property type="entry name" value="Glycosidases"/>
    <property type="match status" value="1"/>
</dbReference>
<gene>
    <name evidence="23" type="ORF">BT63DRAFT_465912</name>
</gene>
<evidence type="ECO:0000256" key="7">
    <source>
        <dbReference type="ARBA" id="ARBA00022475"/>
    </source>
</evidence>
<dbReference type="EC" id="3.2.1.39" evidence="5"/>
<keyword evidence="7" id="KW-1003">Cell membrane</keyword>
<evidence type="ECO:0000256" key="3">
    <source>
        <dbReference type="ARBA" id="ARBA00004609"/>
    </source>
</evidence>
<evidence type="ECO:0000256" key="15">
    <source>
        <dbReference type="ARBA" id="ARBA00023277"/>
    </source>
</evidence>
<evidence type="ECO:0000256" key="2">
    <source>
        <dbReference type="ARBA" id="ARBA00004191"/>
    </source>
</evidence>
<keyword evidence="13" id="KW-0472">Membrane</keyword>
<evidence type="ECO:0000256" key="21">
    <source>
        <dbReference type="ARBA" id="ARBA00032906"/>
    </source>
</evidence>
<evidence type="ECO:0000256" key="1">
    <source>
        <dbReference type="ARBA" id="ARBA00000382"/>
    </source>
</evidence>
<dbReference type="GO" id="GO:0009986">
    <property type="term" value="C:cell surface"/>
    <property type="evidence" value="ECO:0007669"/>
    <property type="project" value="TreeGrafter"/>
</dbReference>
<comment type="subcellular location">
    <subcellularLocation>
        <location evidence="3">Cell membrane</location>
        <topology evidence="3">Lipid-anchor</topology>
        <topology evidence="3">GPI-anchor</topology>
    </subcellularLocation>
    <subcellularLocation>
        <location evidence="2">Secreted</location>
        <location evidence="2">Cell wall</location>
    </subcellularLocation>
</comment>
<keyword evidence="16" id="KW-0449">Lipoprotein</keyword>
<dbReference type="AlphaFoldDB" id="A0A6A6TV87"/>
<evidence type="ECO:0000256" key="8">
    <source>
        <dbReference type="ARBA" id="ARBA00022512"/>
    </source>
</evidence>
<evidence type="ECO:0000256" key="11">
    <source>
        <dbReference type="ARBA" id="ARBA00022729"/>
    </source>
</evidence>
<evidence type="ECO:0000256" key="14">
    <source>
        <dbReference type="ARBA" id="ARBA00023180"/>
    </source>
</evidence>
<evidence type="ECO:0000256" key="6">
    <source>
        <dbReference type="ARBA" id="ARBA00019762"/>
    </source>
</evidence>
<keyword evidence="8" id="KW-0134">Cell wall</keyword>
<keyword evidence="12" id="KW-0378">Hydrolase</keyword>
<proteinExistence type="inferred from homology"/>
<dbReference type="InterPro" id="IPR050732">
    <property type="entry name" value="Beta-glucan_modifiers"/>
</dbReference>
<evidence type="ECO:0000256" key="5">
    <source>
        <dbReference type="ARBA" id="ARBA00012780"/>
    </source>
</evidence>
<keyword evidence="24" id="KW-1185">Reference proteome</keyword>
<evidence type="ECO:0000313" key="23">
    <source>
        <dbReference type="EMBL" id="KAF2663366.1"/>
    </source>
</evidence>
<keyword evidence="14" id="KW-0325">Glycoprotein</keyword>
<evidence type="ECO:0000256" key="22">
    <source>
        <dbReference type="RuleBase" id="RU004335"/>
    </source>
</evidence>
<dbReference type="PANTHER" id="PTHR16631:SF13">
    <property type="entry name" value="GLUCAN ENDO-1,3-BETA-GLUCOSIDASE EGLC-RELATED"/>
    <property type="match status" value="1"/>
</dbReference>
<evidence type="ECO:0000256" key="9">
    <source>
        <dbReference type="ARBA" id="ARBA00022525"/>
    </source>
</evidence>
<dbReference type="PANTHER" id="PTHR16631">
    <property type="entry name" value="GLUCAN 1,3-BETA-GLUCOSIDASE"/>
    <property type="match status" value="1"/>
</dbReference>
<dbReference type="InterPro" id="IPR017853">
    <property type="entry name" value="GH"/>
</dbReference>
<dbReference type="GO" id="GO:0071555">
    <property type="term" value="P:cell wall organization"/>
    <property type="evidence" value="ECO:0007669"/>
    <property type="project" value="UniProtKB-KW"/>
</dbReference>
<evidence type="ECO:0000256" key="20">
    <source>
        <dbReference type="ARBA" id="ARBA00032134"/>
    </source>
</evidence>
<comment type="catalytic activity">
    <reaction evidence="1">
        <text>Hydrolysis of (1-&gt;3)-beta-D-glucosidic linkages in (1-&gt;3)-beta-D-glucans.</text>
        <dbReference type="EC" id="3.2.1.39"/>
    </reaction>
</comment>
<dbReference type="SUPFAM" id="SSF51445">
    <property type="entry name" value="(Trans)glycosidases"/>
    <property type="match status" value="1"/>
</dbReference>
<keyword evidence="11" id="KW-0732">Signal</keyword>
<evidence type="ECO:0000256" key="10">
    <source>
        <dbReference type="ARBA" id="ARBA00022622"/>
    </source>
</evidence>
<dbReference type="OrthoDB" id="77201at2759"/>
<dbReference type="GO" id="GO:0005576">
    <property type="term" value="C:extracellular region"/>
    <property type="evidence" value="ECO:0007669"/>
    <property type="project" value="TreeGrafter"/>
</dbReference>
<reference evidence="23" key="1">
    <citation type="journal article" date="2020" name="Stud. Mycol.">
        <title>101 Dothideomycetes genomes: a test case for predicting lifestyles and emergence of pathogens.</title>
        <authorList>
            <person name="Haridas S."/>
            <person name="Albert R."/>
            <person name="Binder M."/>
            <person name="Bloem J."/>
            <person name="Labutti K."/>
            <person name="Salamov A."/>
            <person name="Andreopoulos B."/>
            <person name="Baker S."/>
            <person name="Barry K."/>
            <person name="Bills G."/>
            <person name="Bluhm B."/>
            <person name="Cannon C."/>
            <person name="Castanera R."/>
            <person name="Culley D."/>
            <person name="Daum C."/>
            <person name="Ezra D."/>
            <person name="Gonzalez J."/>
            <person name="Henrissat B."/>
            <person name="Kuo A."/>
            <person name="Liang C."/>
            <person name="Lipzen A."/>
            <person name="Lutzoni F."/>
            <person name="Magnuson J."/>
            <person name="Mondo S."/>
            <person name="Nolan M."/>
            <person name="Ohm R."/>
            <person name="Pangilinan J."/>
            <person name="Park H.-J."/>
            <person name="Ramirez L."/>
            <person name="Alfaro M."/>
            <person name="Sun H."/>
            <person name="Tritt A."/>
            <person name="Yoshinaga Y."/>
            <person name="Zwiers L.-H."/>
            <person name="Turgeon B."/>
            <person name="Goodwin S."/>
            <person name="Spatafora J."/>
            <person name="Crous P."/>
            <person name="Grigoriev I."/>
        </authorList>
    </citation>
    <scope>NUCLEOTIDE SEQUENCE</scope>
    <source>
        <strain evidence="23">CBS 115976</strain>
    </source>
</reference>
<evidence type="ECO:0000256" key="17">
    <source>
        <dbReference type="ARBA" id="ARBA00023316"/>
    </source>
</evidence>
<sequence length="288" mass="31592">MKFPIASTLAFAGLAQAWYKGLNIGGNLPNGACRSQADFLRAFNTMKSLPPQFNVARLFASSDCNTLLNAVPAALQAGVRLLPGIWTQDDAHYGREKQAMLDAIAAHPNWLDWMVGVSVGSEDLYRKEVPASSIASKIYDVRGMLRSKGVTSWVGHVDTWNAWTDPANTEVIKACDWIGTDQYPYWQGATIQQAPGVFWAAVDAVRNRVRDVKPNTPIWVTETGWAVAGKSFGASTASIPNAQAFWRNTACPAFPQIDVFYYAYSEQGSDPDFSILDGNDRPLFDLSC</sequence>
<keyword evidence="15" id="KW-0119">Carbohydrate metabolism</keyword>
<dbReference type="GO" id="GO:0042973">
    <property type="term" value="F:glucan endo-1,3-beta-D-glucosidase activity"/>
    <property type="evidence" value="ECO:0007669"/>
    <property type="project" value="UniProtKB-EC"/>
</dbReference>
<comment type="similarity">
    <text evidence="4 22">Belongs to the glycosyl hydrolase 17 family.</text>
</comment>
<evidence type="ECO:0000256" key="19">
    <source>
        <dbReference type="ARBA" id="ARBA00025152"/>
    </source>
</evidence>
<evidence type="ECO:0000256" key="4">
    <source>
        <dbReference type="ARBA" id="ARBA00008773"/>
    </source>
</evidence>
<keyword evidence="9" id="KW-0964">Secreted</keyword>
<keyword evidence="18" id="KW-0624">Polysaccharide degradation</keyword>
<evidence type="ECO:0000256" key="16">
    <source>
        <dbReference type="ARBA" id="ARBA00023288"/>
    </source>
</evidence>
<dbReference type="GO" id="GO:0005886">
    <property type="term" value="C:plasma membrane"/>
    <property type="evidence" value="ECO:0007669"/>
    <property type="project" value="UniProtKB-SubCell"/>
</dbReference>
<organism evidence="23 24">
    <name type="scientific">Microthyrium microscopicum</name>
    <dbReference type="NCBI Taxonomy" id="703497"/>
    <lineage>
        <taxon>Eukaryota</taxon>
        <taxon>Fungi</taxon>
        <taxon>Dikarya</taxon>
        <taxon>Ascomycota</taxon>
        <taxon>Pezizomycotina</taxon>
        <taxon>Dothideomycetes</taxon>
        <taxon>Dothideomycetes incertae sedis</taxon>
        <taxon>Microthyriales</taxon>
        <taxon>Microthyriaceae</taxon>
        <taxon>Microthyrium</taxon>
    </lineage>
</organism>
<dbReference type="GO" id="GO:0009277">
    <property type="term" value="C:fungal-type cell wall"/>
    <property type="evidence" value="ECO:0007669"/>
    <property type="project" value="TreeGrafter"/>
</dbReference>
<protein>
    <recommendedName>
        <fullName evidence="6">Probable glucan endo-1,3-beta-glucosidase eglC</fullName>
        <ecNumber evidence="5">3.2.1.39</ecNumber>
    </recommendedName>
    <alternativeName>
        <fullName evidence="20">Endo-1,3-beta-glucanase eglC</fullName>
    </alternativeName>
    <alternativeName>
        <fullName evidence="21">Laminarinase eglC</fullName>
    </alternativeName>
</protein>
<dbReference type="GO" id="GO:0000272">
    <property type="term" value="P:polysaccharide catabolic process"/>
    <property type="evidence" value="ECO:0007669"/>
    <property type="project" value="UniProtKB-KW"/>
</dbReference>
<evidence type="ECO:0000313" key="24">
    <source>
        <dbReference type="Proteomes" id="UP000799302"/>
    </source>
</evidence>
<keyword evidence="10" id="KW-0336">GPI-anchor</keyword>
<evidence type="ECO:0000256" key="13">
    <source>
        <dbReference type="ARBA" id="ARBA00023136"/>
    </source>
</evidence>
<keyword evidence="17" id="KW-0961">Cell wall biogenesis/degradation</keyword>
<evidence type="ECO:0000256" key="18">
    <source>
        <dbReference type="ARBA" id="ARBA00023326"/>
    </source>
</evidence>